<dbReference type="EMBL" id="BAABFN010000001">
    <property type="protein sequence ID" value="GAA4301350.1"/>
    <property type="molecule type" value="Genomic_DNA"/>
</dbReference>
<evidence type="ECO:0008006" key="3">
    <source>
        <dbReference type="Google" id="ProtNLM"/>
    </source>
</evidence>
<evidence type="ECO:0000313" key="2">
    <source>
        <dbReference type="Proteomes" id="UP001501207"/>
    </source>
</evidence>
<reference evidence="2" key="1">
    <citation type="journal article" date="2019" name="Int. J. Syst. Evol. Microbiol.">
        <title>The Global Catalogue of Microorganisms (GCM) 10K type strain sequencing project: providing services to taxonomists for standard genome sequencing and annotation.</title>
        <authorList>
            <consortium name="The Broad Institute Genomics Platform"/>
            <consortium name="The Broad Institute Genome Sequencing Center for Infectious Disease"/>
            <person name="Wu L."/>
            <person name="Ma J."/>
        </authorList>
    </citation>
    <scope>NUCLEOTIDE SEQUENCE [LARGE SCALE GENOMIC DNA]</scope>
    <source>
        <strain evidence="2">JCM 17664</strain>
    </source>
</reference>
<keyword evidence="2" id="KW-1185">Reference proteome</keyword>
<gene>
    <name evidence="1" type="ORF">GCM10023143_03010</name>
</gene>
<dbReference type="RefSeq" id="WP_344974209.1">
    <property type="nucleotide sequence ID" value="NZ_BAABFN010000001.1"/>
</dbReference>
<comment type="caution">
    <text evidence="1">The sequence shown here is derived from an EMBL/GenBank/DDBJ whole genome shotgun (WGS) entry which is preliminary data.</text>
</comment>
<proteinExistence type="predicted"/>
<name>A0ABP8FDX7_9BACT</name>
<evidence type="ECO:0000313" key="1">
    <source>
        <dbReference type="EMBL" id="GAA4301350.1"/>
    </source>
</evidence>
<sequence>MQTVTIDILNNKALQLLRALETLKLICMRRGKSLPAVNWAKKYKGAMKKQPLADIDHQLKSLRGRLRHHQ</sequence>
<organism evidence="1 2">
    <name type="scientific">Compostibacter hankyongensis</name>
    <dbReference type="NCBI Taxonomy" id="1007089"/>
    <lineage>
        <taxon>Bacteria</taxon>
        <taxon>Pseudomonadati</taxon>
        <taxon>Bacteroidota</taxon>
        <taxon>Chitinophagia</taxon>
        <taxon>Chitinophagales</taxon>
        <taxon>Chitinophagaceae</taxon>
        <taxon>Compostibacter</taxon>
    </lineage>
</organism>
<dbReference type="Proteomes" id="UP001501207">
    <property type="component" value="Unassembled WGS sequence"/>
</dbReference>
<protein>
    <recommendedName>
        <fullName evidence="3">Transposase</fullName>
    </recommendedName>
</protein>
<accession>A0ABP8FDX7</accession>